<organism evidence="7">
    <name type="scientific">marine sediment metagenome</name>
    <dbReference type="NCBI Taxonomy" id="412755"/>
    <lineage>
        <taxon>unclassified sequences</taxon>
        <taxon>metagenomes</taxon>
        <taxon>ecological metagenomes</taxon>
    </lineage>
</organism>
<evidence type="ECO:0000313" key="7">
    <source>
        <dbReference type="EMBL" id="KKN50411.1"/>
    </source>
</evidence>
<dbReference type="SUPFAM" id="SSF54211">
    <property type="entry name" value="Ribosomal protein S5 domain 2-like"/>
    <property type="match status" value="1"/>
</dbReference>
<gene>
    <name evidence="7" type="ORF">LCGC14_0633020</name>
</gene>
<dbReference type="AlphaFoldDB" id="A0A0F9TMW3"/>
<comment type="caution">
    <text evidence="7">The sequence shown here is derived from an EMBL/GenBank/DDBJ whole genome shotgun (WGS) entry which is preliminary data.</text>
</comment>
<dbReference type="GO" id="GO:0016840">
    <property type="term" value="F:carbon-nitrogen lyase activity"/>
    <property type="evidence" value="ECO:0007669"/>
    <property type="project" value="InterPro"/>
</dbReference>
<dbReference type="InterPro" id="IPR014826">
    <property type="entry name" value="HCHO-activating_enzyme"/>
</dbReference>
<evidence type="ECO:0000256" key="2">
    <source>
        <dbReference type="ARBA" id="ARBA00052457"/>
    </source>
</evidence>
<keyword evidence="1" id="KW-0456">Lyase</keyword>
<accession>A0A0F9TMW3</accession>
<dbReference type="EMBL" id="LAZR01001114">
    <property type="protein sequence ID" value="KKN50411.1"/>
    <property type="molecule type" value="Genomic_DNA"/>
</dbReference>
<comment type="catalytic activity">
    <reaction evidence="2">
        <text>5,6,7,8-tetrahydromethanopterin + formaldehyde = 5,10-methylenetetrahydromethanopterin + H2O</text>
        <dbReference type="Rhea" id="RHEA:24678"/>
        <dbReference type="ChEBI" id="CHEBI:15377"/>
        <dbReference type="ChEBI" id="CHEBI:16842"/>
        <dbReference type="ChEBI" id="CHEBI:57818"/>
        <dbReference type="ChEBI" id="CHEBI:58103"/>
        <dbReference type="EC" id="4.2.1.147"/>
    </reaction>
</comment>
<evidence type="ECO:0000256" key="4">
    <source>
        <dbReference type="ARBA" id="ARBA00067042"/>
    </source>
</evidence>
<evidence type="ECO:0000256" key="5">
    <source>
        <dbReference type="ARBA" id="ARBA00072885"/>
    </source>
</evidence>
<comment type="similarity">
    <text evidence="3">Belongs to the formaldehyde-activating enzyme family.</text>
</comment>
<evidence type="ECO:0000256" key="1">
    <source>
        <dbReference type="ARBA" id="ARBA00023239"/>
    </source>
</evidence>
<evidence type="ECO:0000256" key="3">
    <source>
        <dbReference type="ARBA" id="ARBA00061519"/>
    </source>
</evidence>
<dbReference type="Gene3D" id="3.30.230.60">
    <property type="entry name" value="Formaldehyde-activating enzyme"/>
    <property type="match status" value="1"/>
</dbReference>
<dbReference type="InterPro" id="IPR020568">
    <property type="entry name" value="Ribosomal_Su5_D2-typ_SF"/>
</dbReference>
<dbReference type="GO" id="GO:0016051">
    <property type="term" value="P:carbohydrate biosynthetic process"/>
    <property type="evidence" value="ECO:0007669"/>
    <property type="project" value="InterPro"/>
</dbReference>
<dbReference type="FunFam" id="3.30.230.60:FF:000001">
    <property type="entry name" value="5,6,7,8-tetrahydromethanopterin hydro-lyase"/>
    <property type="match status" value="1"/>
</dbReference>
<name>A0A0F9TMW3_9ZZZZ</name>
<reference evidence="7" key="1">
    <citation type="journal article" date="2015" name="Nature">
        <title>Complex archaea that bridge the gap between prokaryotes and eukaryotes.</title>
        <authorList>
            <person name="Spang A."/>
            <person name="Saw J.H."/>
            <person name="Jorgensen S.L."/>
            <person name="Zaremba-Niedzwiedzka K."/>
            <person name="Martijn J."/>
            <person name="Lind A.E."/>
            <person name="van Eijk R."/>
            <person name="Schleper C."/>
            <person name="Guy L."/>
            <person name="Ettema T.J."/>
        </authorList>
    </citation>
    <scope>NUCLEOTIDE SEQUENCE</scope>
</reference>
<dbReference type="EC" id="4.2.1.147" evidence="4"/>
<dbReference type="InterPro" id="IPR037075">
    <property type="entry name" value="HCHO-activating_enzyme_sf"/>
</dbReference>
<evidence type="ECO:0000259" key="6">
    <source>
        <dbReference type="Pfam" id="PF08714"/>
    </source>
</evidence>
<protein>
    <recommendedName>
        <fullName evidence="5">5,6,7,8-tetrahydromethanopterin hydro-lyase</fullName>
        <ecNumber evidence="4">4.2.1.147</ecNumber>
    </recommendedName>
</protein>
<proteinExistence type="inferred from homology"/>
<feature type="domain" description="Formaldehyde-activating enzyme" evidence="6">
    <location>
        <begin position="9"/>
        <end position="169"/>
    </location>
</feature>
<sequence length="172" mass="18451">MPVIDRVLVGESLVIEDGDLDNVSHIDLIMGPRGSAAEDAFCRTLTDQKQGVNGLLAVVAPNLMVKPATVMFNKVTIKNMKQAVQMFGPAQRGVAMAVAECVEDGTIPAAEADDCFICVGVFISPTADSDAKIQDWNYRATKESIKRAVAREPKAADVVAQYKSSEHPFAAK</sequence>
<dbReference type="NCBIfam" id="TIGR03126">
    <property type="entry name" value="one_C_fae"/>
    <property type="match status" value="1"/>
</dbReference>
<dbReference type="Pfam" id="PF08714">
    <property type="entry name" value="Fae"/>
    <property type="match status" value="1"/>
</dbReference>